<accession>A0A812T974</accession>
<keyword evidence="2" id="KW-1185">Reference proteome</keyword>
<reference evidence="1" key="1">
    <citation type="submission" date="2021-02" db="EMBL/GenBank/DDBJ databases">
        <authorList>
            <person name="Dougan E. K."/>
            <person name="Rhodes N."/>
            <person name="Thang M."/>
            <person name="Chan C."/>
        </authorList>
    </citation>
    <scope>NUCLEOTIDE SEQUENCE</scope>
</reference>
<dbReference type="Proteomes" id="UP000604046">
    <property type="component" value="Unassembled WGS sequence"/>
</dbReference>
<evidence type="ECO:0000313" key="1">
    <source>
        <dbReference type="EMBL" id="CAE7520731.1"/>
    </source>
</evidence>
<dbReference type="AlphaFoldDB" id="A0A812T974"/>
<evidence type="ECO:0000313" key="2">
    <source>
        <dbReference type="Proteomes" id="UP000604046"/>
    </source>
</evidence>
<comment type="caution">
    <text evidence="1">The sequence shown here is derived from an EMBL/GenBank/DDBJ whole genome shotgun (WGS) entry which is preliminary data.</text>
</comment>
<sequence length="163" mass="18100">MRSFTSGAFLGVNIRALDGCEYFFYFCWWPLTWAWIYALVSAGEAALEDLALRHAYPMAVDLACVDPEAAEPCNRHFKLLADVFAKQGCVEVMELLCALEGPVKSKEAIAVQDGRSKLAASSREEVVKEAFLWYLRSRVKAQTAGNGGKEASMAELRNLMSQH</sequence>
<protein>
    <submittedName>
        <fullName evidence="1">Uncharacterized protein</fullName>
    </submittedName>
</protein>
<name>A0A812T974_9DINO</name>
<organism evidence="1 2">
    <name type="scientific">Symbiodinium natans</name>
    <dbReference type="NCBI Taxonomy" id="878477"/>
    <lineage>
        <taxon>Eukaryota</taxon>
        <taxon>Sar</taxon>
        <taxon>Alveolata</taxon>
        <taxon>Dinophyceae</taxon>
        <taxon>Suessiales</taxon>
        <taxon>Symbiodiniaceae</taxon>
        <taxon>Symbiodinium</taxon>
    </lineage>
</organism>
<dbReference type="EMBL" id="CAJNDS010002546">
    <property type="protein sequence ID" value="CAE7520731.1"/>
    <property type="molecule type" value="Genomic_DNA"/>
</dbReference>
<gene>
    <name evidence="1" type="ORF">SNAT2548_LOCUS29143</name>
</gene>
<proteinExistence type="predicted"/>